<keyword evidence="6 9" id="KW-0472">Membrane</keyword>
<feature type="transmembrane region" description="Helical" evidence="9">
    <location>
        <begin position="365"/>
        <end position="385"/>
    </location>
</feature>
<comment type="subcellular location">
    <subcellularLocation>
        <location evidence="1">Cell membrane</location>
        <topology evidence="1">Multi-pass membrane protein</topology>
    </subcellularLocation>
</comment>
<feature type="transmembrane region" description="Helical" evidence="9">
    <location>
        <begin position="341"/>
        <end position="359"/>
    </location>
</feature>
<keyword evidence="12" id="KW-1185">Reference proteome</keyword>
<evidence type="ECO:0000256" key="5">
    <source>
        <dbReference type="ARBA" id="ARBA00022989"/>
    </source>
</evidence>
<evidence type="ECO:0000256" key="6">
    <source>
        <dbReference type="ARBA" id="ARBA00023136"/>
    </source>
</evidence>
<dbReference type="InterPro" id="IPR001320">
    <property type="entry name" value="Iontro_rcpt_C"/>
</dbReference>
<keyword evidence="3" id="KW-1003">Cell membrane</keyword>
<keyword evidence="8" id="KW-0325">Glycoprotein</keyword>
<dbReference type="Gene3D" id="1.10.287.70">
    <property type="match status" value="1"/>
</dbReference>
<dbReference type="InterPro" id="IPR052192">
    <property type="entry name" value="Insect_Ionotropic_Sensory_Rcpt"/>
</dbReference>
<dbReference type="GO" id="GO:0050906">
    <property type="term" value="P:detection of stimulus involved in sensory perception"/>
    <property type="evidence" value="ECO:0007669"/>
    <property type="project" value="UniProtKB-ARBA"/>
</dbReference>
<comment type="similarity">
    <text evidence="2">Belongs to the glutamate-gated ion channel (TC 1.A.10.1) family.</text>
</comment>
<evidence type="ECO:0000259" key="10">
    <source>
        <dbReference type="Pfam" id="PF00060"/>
    </source>
</evidence>
<reference evidence="11" key="1">
    <citation type="journal article" date="2023" name="G3 (Bethesda)">
        <title>Whole genome assemblies of Zophobas morio and Tenebrio molitor.</title>
        <authorList>
            <person name="Kaur S."/>
            <person name="Stinson S.A."/>
            <person name="diCenzo G.C."/>
        </authorList>
    </citation>
    <scope>NUCLEOTIDE SEQUENCE</scope>
    <source>
        <strain evidence="11">QUZm001</strain>
    </source>
</reference>
<evidence type="ECO:0000256" key="1">
    <source>
        <dbReference type="ARBA" id="ARBA00004651"/>
    </source>
</evidence>
<keyword evidence="7" id="KW-0675">Receptor</keyword>
<evidence type="ECO:0000256" key="7">
    <source>
        <dbReference type="ARBA" id="ARBA00023170"/>
    </source>
</evidence>
<evidence type="ECO:0000256" key="2">
    <source>
        <dbReference type="ARBA" id="ARBA00008685"/>
    </source>
</evidence>
<dbReference type="Pfam" id="PF00060">
    <property type="entry name" value="Lig_chan"/>
    <property type="match status" value="1"/>
</dbReference>
<protein>
    <recommendedName>
        <fullName evidence="10">Ionotropic glutamate receptor C-terminal domain-containing protein</fullName>
    </recommendedName>
</protein>
<evidence type="ECO:0000256" key="3">
    <source>
        <dbReference type="ARBA" id="ARBA00022475"/>
    </source>
</evidence>
<accession>A0AA38HQ73</accession>
<dbReference type="PANTHER" id="PTHR42643">
    <property type="entry name" value="IONOTROPIC RECEPTOR 20A-RELATED"/>
    <property type="match status" value="1"/>
</dbReference>
<dbReference type="Proteomes" id="UP001168821">
    <property type="component" value="Unassembled WGS sequence"/>
</dbReference>
<feature type="transmembrane region" description="Helical" evidence="9">
    <location>
        <begin position="551"/>
        <end position="573"/>
    </location>
</feature>
<keyword evidence="4 9" id="KW-0812">Transmembrane</keyword>
<proteinExistence type="inferred from homology"/>
<evidence type="ECO:0000313" key="12">
    <source>
        <dbReference type="Proteomes" id="UP001168821"/>
    </source>
</evidence>
<dbReference type="Gene3D" id="3.40.190.10">
    <property type="entry name" value="Periplasmic binding protein-like II"/>
    <property type="match status" value="1"/>
</dbReference>
<dbReference type="GO" id="GO:0005886">
    <property type="term" value="C:plasma membrane"/>
    <property type="evidence" value="ECO:0007669"/>
    <property type="project" value="UniProtKB-SubCell"/>
</dbReference>
<dbReference type="EMBL" id="JALNTZ010000009">
    <property type="protein sequence ID" value="KAJ3641584.1"/>
    <property type="molecule type" value="Genomic_DNA"/>
</dbReference>
<keyword evidence="5 9" id="KW-1133">Transmembrane helix</keyword>
<gene>
    <name evidence="11" type="ORF">Zmor_028086</name>
</gene>
<dbReference type="AlphaFoldDB" id="A0AA38HQ73"/>
<evidence type="ECO:0000256" key="9">
    <source>
        <dbReference type="SAM" id="Phobius"/>
    </source>
</evidence>
<organism evidence="11 12">
    <name type="scientific">Zophobas morio</name>
    <dbReference type="NCBI Taxonomy" id="2755281"/>
    <lineage>
        <taxon>Eukaryota</taxon>
        <taxon>Metazoa</taxon>
        <taxon>Ecdysozoa</taxon>
        <taxon>Arthropoda</taxon>
        <taxon>Hexapoda</taxon>
        <taxon>Insecta</taxon>
        <taxon>Pterygota</taxon>
        <taxon>Neoptera</taxon>
        <taxon>Endopterygota</taxon>
        <taxon>Coleoptera</taxon>
        <taxon>Polyphaga</taxon>
        <taxon>Cucujiformia</taxon>
        <taxon>Tenebrionidae</taxon>
        <taxon>Zophobas</taxon>
    </lineage>
</organism>
<evidence type="ECO:0000256" key="4">
    <source>
        <dbReference type="ARBA" id="ARBA00022692"/>
    </source>
</evidence>
<dbReference type="SUPFAM" id="SSF53850">
    <property type="entry name" value="Periplasmic binding protein-like II"/>
    <property type="match status" value="1"/>
</dbReference>
<name>A0AA38HQ73_9CUCU</name>
<evidence type="ECO:0000313" key="11">
    <source>
        <dbReference type="EMBL" id="KAJ3641584.1"/>
    </source>
</evidence>
<dbReference type="PANTHER" id="PTHR42643:SF30">
    <property type="entry name" value="IONOTROPIC RECEPTOR 40A-RELATED"/>
    <property type="match status" value="1"/>
</dbReference>
<feature type="domain" description="Ionotropic glutamate receptor C-terminal" evidence="10">
    <location>
        <begin position="309"/>
        <end position="444"/>
    </location>
</feature>
<feature type="transmembrane region" description="Helical" evidence="9">
    <location>
        <begin position="311"/>
        <end position="329"/>
    </location>
</feature>
<sequence length="585" mass="67689">MNLTILFLTMAALGSEKRETLLEQFNPQCLVKVIDRFAQSGTIVLLNAKSTLWNWNWKKICLEQKFVFLTSKSFKFTNHDLLTFAKEVYIFEFRTLKELQAAVNELRNLKFWNARSKFLLLYLEDGADFAIERFFKLLWSSYIYDVVVVTVSKLYIWHPYLSSLTVRNICSKTTFNKTLTISEVPRVLVPHPLKVEVVVFPPYVITNDAGGDIAIVKELAQIMKTDLFVNHSETPFDFGVVLENGTVSGMFGAAYYHKSDMSIGGFILDPDRYTLLDASYTYHNEFYYWCVPRARKLPSWKQVFETMTLDTWLLIFVAYITIATLAWCSSSVKKEENVYKLMSNCLFYNLEIFLGASASIWPKSQIVRCLMSFWVVICLILKIIYSTKFISLMERRLEETQISTMDELLQSDLEIWMKPSTVSLFGESPTLQNFIQKGYNKCSTALECTNRVVRFRNASVLVSESFIKYTQNLFLGRNNLPRVYCFDSGVNISPIFIGMRKGFPLKSYVDAILKRFVEAGLVQFWRKQTFQKHQKGNHVFRKRVNLEFAKAPLFCWLVGIAASVGVFVIEMALNSKFFIVKKNDV</sequence>
<dbReference type="GO" id="GO:0015276">
    <property type="term" value="F:ligand-gated monoatomic ion channel activity"/>
    <property type="evidence" value="ECO:0007669"/>
    <property type="project" value="InterPro"/>
</dbReference>
<comment type="caution">
    <text evidence="11">The sequence shown here is derived from an EMBL/GenBank/DDBJ whole genome shotgun (WGS) entry which is preliminary data.</text>
</comment>
<evidence type="ECO:0000256" key="8">
    <source>
        <dbReference type="ARBA" id="ARBA00023180"/>
    </source>
</evidence>